<dbReference type="AlphaFoldDB" id="A0A4C1ZK58"/>
<dbReference type="EMBL" id="BGZK01001850">
    <property type="protein sequence ID" value="GBP87309.1"/>
    <property type="molecule type" value="Genomic_DNA"/>
</dbReference>
<dbReference type="InterPro" id="IPR037094">
    <property type="entry name" value="Glyco_hydro_38_cen_sf"/>
</dbReference>
<evidence type="ECO:0000256" key="1">
    <source>
        <dbReference type="ARBA" id="ARBA00022801"/>
    </source>
</evidence>
<evidence type="ECO:0008006" key="4">
    <source>
        <dbReference type="Google" id="ProtNLM"/>
    </source>
</evidence>
<dbReference type="GO" id="GO:0004559">
    <property type="term" value="F:alpha-mannosidase activity"/>
    <property type="evidence" value="ECO:0007669"/>
    <property type="project" value="InterPro"/>
</dbReference>
<dbReference type="GO" id="GO:0006013">
    <property type="term" value="P:mannose metabolic process"/>
    <property type="evidence" value="ECO:0007669"/>
    <property type="project" value="InterPro"/>
</dbReference>
<sequence length="87" mass="9934">MQHHDAVTGTEKQHVAADYERILDQAVNDVLVIPRRAFRAPDMGQSSRRGRASRYERDRAPEVVVRVDMEKDMVDGTNIERDSALDI</sequence>
<proteinExistence type="predicted"/>
<keyword evidence="1" id="KW-0378">Hydrolase</keyword>
<protein>
    <recommendedName>
        <fullName evidence="4">Glycoside hydrolase family 38 central domain-containing protein</fullName>
    </recommendedName>
</protein>
<accession>A0A4C1ZK58</accession>
<gene>
    <name evidence="2" type="ORF">EVAR_86892_1</name>
</gene>
<reference evidence="2 3" key="1">
    <citation type="journal article" date="2019" name="Commun. Biol.">
        <title>The bagworm genome reveals a unique fibroin gene that provides high tensile strength.</title>
        <authorList>
            <person name="Kono N."/>
            <person name="Nakamura H."/>
            <person name="Ohtoshi R."/>
            <person name="Tomita M."/>
            <person name="Numata K."/>
            <person name="Arakawa K."/>
        </authorList>
    </citation>
    <scope>NUCLEOTIDE SEQUENCE [LARGE SCALE GENOMIC DNA]</scope>
</reference>
<dbReference type="Gene3D" id="1.20.1270.50">
    <property type="entry name" value="Glycoside hydrolase family 38, central domain"/>
    <property type="match status" value="1"/>
</dbReference>
<dbReference type="SUPFAM" id="SSF88688">
    <property type="entry name" value="Families 57/38 glycoside transferase middle domain"/>
    <property type="match status" value="1"/>
</dbReference>
<dbReference type="InterPro" id="IPR028995">
    <property type="entry name" value="Glyco_hydro_57/38_cen_sf"/>
</dbReference>
<name>A0A4C1ZK58_EUMVA</name>
<organism evidence="2 3">
    <name type="scientific">Eumeta variegata</name>
    <name type="common">Bagworm moth</name>
    <name type="synonym">Eumeta japonica</name>
    <dbReference type="NCBI Taxonomy" id="151549"/>
    <lineage>
        <taxon>Eukaryota</taxon>
        <taxon>Metazoa</taxon>
        <taxon>Ecdysozoa</taxon>
        <taxon>Arthropoda</taxon>
        <taxon>Hexapoda</taxon>
        <taxon>Insecta</taxon>
        <taxon>Pterygota</taxon>
        <taxon>Neoptera</taxon>
        <taxon>Endopterygota</taxon>
        <taxon>Lepidoptera</taxon>
        <taxon>Glossata</taxon>
        <taxon>Ditrysia</taxon>
        <taxon>Tineoidea</taxon>
        <taxon>Psychidae</taxon>
        <taxon>Oiketicinae</taxon>
        <taxon>Eumeta</taxon>
    </lineage>
</organism>
<evidence type="ECO:0000313" key="2">
    <source>
        <dbReference type="EMBL" id="GBP87309.1"/>
    </source>
</evidence>
<keyword evidence="3" id="KW-1185">Reference proteome</keyword>
<comment type="caution">
    <text evidence="2">The sequence shown here is derived from an EMBL/GenBank/DDBJ whole genome shotgun (WGS) entry which is preliminary data.</text>
</comment>
<dbReference type="Proteomes" id="UP000299102">
    <property type="component" value="Unassembled WGS sequence"/>
</dbReference>
<dbReference type="OrthoDB" id="2016903at2759"/>
<evidence type="ECO:0000313" key="3">
    <source>
        <dbReference type="Proteomes" id="UP000299102"/>
    </source>
</evidence>